<dbReference type="PIRSF" id="PIRSF016184">
    <property type="entry name" value="PhzC_PhzF"/>
    <property type="match status" value="1"/>
</dbReference>
<sequence length="323" mass="35458">MASSLRLDFVTVDVFTGQPFEGNPLAIVRIPHGVNVTQEEKQRVAREFNLSETTFLHEKASDTQEDRWTVDIFMTSHELPFAGHPTIGTACYVLSRIAEERLIKDGVIEAGFQLKAGQVALCYDVVKKTAKAAIPHDVHIHKKRWSRNELLRLQDGLAAAHLSGEVVLQEDFPIVSIVKGMTFVLVELESLEALSKVSLSGATAKIDGLDQGWDKTFVGTYFYVQTGKSKDGVTQCRTRMIEGPLEDPATGSAASDLVAYLSLQNGKAGETLRYELTQGVEMGRRSDIFIEVVMSEDGGIKTVYLEGGAVHVMDGRVTVRAES</sequence>
<proteinExistence type="predicted"/>
<evidence type="ECO:0000313" key="2">
    <source>
        <dbReference type="EMBL" id="KAF2993137.1"/>
    </source>
</evidence>
<reference evidence="2" key="1">
    <citation type="submission" date="2019-04" db="EMBL/GenBank/DDBJ databases">
        <title>Sequencing of skin fungus with MAO and IRED activity.</title>
        <authorList>
            <person name="Marsaioli A.J."/>
            <person name="Bonatto J.M.C."/>
            <person name="Reis Junior O."/>
        </authorList>
    </citation>
    <scope>NUCLEOTIDE SEQUENCE</scope>
    <source>
        <strain evidence="2">30M1</strain>
    </source>
</reference>
<keyword evidence="3" id="KW-1185">Reference proteome</keyword>
<protein>
    <recommendedName>
        <fullName evidence="4">Diaminopimelate epimerase-like protein</fullName>
    </recommendedName>
</protein>
<dbReference type="SUPFAM" id="SSF54506">
    <property type="entry name" value="Diaminopimelate epimerase-like"/>
    <property type="match status" value="1"/>
</dbReference>
<name>A0A9P4W364_CURKU</name>
<dbReference type="EMBL" id="SWKU01000059">
    <property type="protein sequence ID" value="KAF2993137.1"/>
    <property type="molecule type" value="Genomic_DNA"/>
</dbReference>
<dbReference type="PANTHER" id="PTHR13774:SF32">
    <property type="entry name" value="ANTISENSE-ENHANCING SEQUENCE 1"/>
    <property type="match status" value="1"/>
</dbReference>
<feature type="active site" evidence="1">
    <location>
        <position position="52"/>
    </location>
</feature>
<organism evidence="2 3">
    <name type="scientific">Curvularia kusanoi</name>
    <name type="common">Cochliobolus kusanoi</name>
    <dbReference type="NCBI Taxonomy" id="90978"/>
    <lineage>
        <taxon>Eukaryota</taxon>
        <taxon>Fungi</taxon>
        <taxon>Dikarya</taxon>
        <taxon>Ascomycota</taxon>
        <taxon>Pezizomycotina</taxon>
        <taxon>Dothideomycetes</taxon>
        <taxon>Pleosporomycetidae</taxon>
        <taxon>Pleosporales</taxon>
        <taxon>Pleosporineae</taxon>
        <taxon>Pleosporaceae</taxon>
        <taxon>Curvularia</taxon>
    </lineage>
</organism>
<dbReference type="AlphaFoldDB" id="A0A9P4W364"/>
<dbReference type="InterPro" id="IPR003719">
    <property type="entry name" value="Phenazine_PhzF-like"/>
</dbReference>
<dbReference type="OrthoDB" id="412383at2759"/>
<dbReference type="GO" id="GO:0005737">
    <property type="term" value="C:cytoplasm"/>
    <property type="evidence" value="ECO:0007669"/>
    <property type="project" value="TreeGrafter"/>
</dbReference>
<evidence type="ECO:0000313" key="3">
    <source>
        <dbReference type="Proteomes" id="UP000801428"/>
    </source>
</evidence>
<dbReference type="Proteomes" id="UP000801428">
    <property type="component" value="Unassembled WGS sequence"/>
</dbReference>
<dbReference type="GO" id="GO:0016853">
    <property type="term" value="F:isomerase activity"/>
    <property type="evidence" value="ECO:0007669"/>
    <property type="project" value="TreeGrafter"/>
</dbReference>
<dbReference type="PANTHER" id="PTHR13774">
    <property type="entry name" value="PHENAZINE BIOSYNTHESIS PROTEIN"/>
    <property type="match status" value="1"/>
</dbReference>
<comment type="caution">
    <text evidence="2">The sequence shown here is derived from an EMBL/GenBank/DDBJ whole genome shotgun (WGS) entry which is preliminary data.</text>
</comment>
<accession>A0A9P4W364</accession>
<dbReference type="NCBIfam" id="TIGR00654">
    <property type="entry name" value="PhzF_family"/>
    <property type="match status" value="1"/>
</dbReference>
<dbReference type="Pfam" id="PF02567">
    <property type="entry name" value="PhzC-PhzF"/>
    <property type="match status" value="1"/>
</dbReference>
<evidence type="ECO:0008006" key="4">
    <source>
        <dbReference type="Google" id="ProtNLM"/>
    </source>
</evidence>
<dbReference type="Gene3D" id="3.10.310.10">
    <property type="entry name" value="Diaminopimelate Epimerase, Chain A, domain 1"/>
    <property type="match status" value="2"/>
</dbReference>
<evidence type="ECO:0000256" key="1">
    <source>
        <dbReference type="PIRSR" id="PIRSR016184-1"/>
    </source>
</evidence>
<gene>
    <name evidence="2" type="ORF">E8E13_000893</name>
</gene>